<evidence type="ECO:0000259" key="2">
    <source>
        <dbReference type="Pfam" id="PF00892"/>
    </source>
</evidence>
<dbReference type="PANTHER" id="PTHR22911:SF76">
    <property type="entry name" value="EAMA DOMAIN-CONTAINING PROTEIN"/>
    <property type="match status" value="1"/>
</dbReference>
<evidence type="ECO:0000256" key="1">
    <source>
        <dbReference type="SAM" id="Phobius"/>
    </source>
</evidence>
<keyword evidence="4" id="KW-1185">Reference proteome</keyword>
<dbReference type="InterPro" id="IPR000620">
    <property type="entry name" value="EamA_dom"/>
</dbReference>
<dbReference type="RefSeq" id="WP_074199499.1">
    <property type="nucleotide sequence ID" value="NZ_FSQZ01000001.1"/>
</dbReference>
<feature type="transmembrane region" description="Helical" evidence="1">
    <location>
        <begin position="213"/>
        <end position="231"/>
    </location>
</feature>
<feature type="transmembrane region" description="Helical" evidence="1">
    <location>
        <begin position="128"/>
        <end position="149"/>
    </location>
</feature>
<proteinExistence type="predicted"/>
<dbReference type="Pfam" id="PF00892">
    <property type="entry name" value="EamA"/>
    <property type="match status" value="2"/>
</dbReference>
<feature type="transmembrane region" description="Helical" evidence="1">
    <location>
        <begin position="73"/>
        <end position="93"/>
    </location>
</feature>
<sequence>MKRETEERPLFLPIVVLLIGVVAVSTGATIIRLADAPALVISAYRVGLASLILIPAALLFARKEIMSLSFADIKIAIASGAFLSLHFAAWISSLDYTTVASSVVLVNTNPIWVALLTPFLSSDRLTRMSILGVVFSVIGSAIISAGDFALGGKALLGDLLAIAGSWAAAFYLLFGRRLRQRMSLLSYITICYATAAIILFAIVIGLGYPLHGYPARTWLCLWGLAVFPQIIGHSSYNWSLKYFSASFVAIALLGEPVVSPILAYFILKEAIMPVTVLGGLLVLVGIALAALGESR</sequence>
<feature type="transmembrane region" description="Helical" evidence="1">
    <location>
        <begin position="186"/>
        <end position="207"/>
    </location>
</feature>
<keyword evidence="1" id="KW-0812">Transmembrane</keyword>
<dbReference type="Proteomes" id="UP000185093">
    <property type="component" value="Unassembled WGS sequence"/>
</dbReference>
<evidence type="ECO:0000313" key="3">
    <source>
        <dbReference type="EMBL" id="SIN67322.1"/>
    </source>
</evidence>
<reference evidence="3 4" key="1">
    <citation type="submission" date="2016-11" db="EMBL/GenBank/DDBJ databases">
        <authorList>
            <person name="Varghese N."/>
            <person name="Submissions S."/>
        </authorList>
    </citation>
    <scope>NUCLEOTIDE SEQUENCE [LARGE SCALE GENOMIC DNA]</scope>
    <source>
        <strain evidence="3 4">DSM 20664</strain>
    </source>
</reference>
<keyword evidence="1" id="KW-0472">Membrane</keyword>
<keyword evidence="1" id="KW-1133">Transmembrane helix</keyword>
<gene>
    <name evidence="3" type="ORF">SAMN05444368_1043</name>
</gene>
<feature type="transmembrane region" description="Helical" evidence="1">
    <location>
        <begin position="155"/>
        <end position="174"/>
    </location>
</feature>
<accession>A0ABY1JD68</accession>
<feature type="transmembrane region" description="Helical" evidence="1">
    <location>
        <begin position="243"/>
        <end position="265"/>
    </location>
</feature>
<protein>
    <submittedName>
        <fullName evidence="3">Threonine/homoserine efflux transporter RhtA</fullName>
    </submittedName>
</protein>
<organism evidence="3 4">
    <name type="scientific">Acetomicrobium flavidum</name>
    <dbReference type="NCBI Taxonomy" id="49896"/>
    <lineage>
        <taxon>Bacteria</taxon>
        <taxon>Thermotogati</taxon>
        <taxon>Synergistota</taxon>
        <taxon>Synergistia</taxon>
        <taxon>Synergistales</taxon>
        <taxon>Acetomicrobiaceae</taxon>
        <taxon>Acetomicrobium</taxon>
    </lineage>
</organism>
<name>A0ABY1JD68_9BACT</name>
<comment type="caution">
    <text evidence="3">The sequence shown here is derived from an EMBL/GenBank/DDBJ whole genome shotgun (WGS) entry which is preliminary data.</text>
</comment>
<evidence type="ECO:0000313" key="4">
    <source>
        <dbReference type="Proteomes" id="UP000185093"/>
    </source>
</evidence>
<feature type="transmembrane region" description="Helical" evidence="1">
    <location>
        <begin position="99"/>
        <end position="121"/>
    </location>
</feature>
<dbReference type="SUPFAM" id="SSF103481">
    <property type="entry name" value="Multidrug resistance efflux transporter EmrE"/>
    <property type="match status" value="2"/>
</dbReference>
<feature type="transmembrane region" description="Helical" evidence="1">
    <location>
        <begin position="271"/>
        <end position="291"/>
    </location>
</feature>
<dbReference type="InterPro" id="IPR037185">
    <property type="entry name" value="EmrE-like"/>
</dbReference>
<feature type="transmembrane region" description="Helical" evidence="1">
    <location>
        <begin position="43"/>
        <end position="61"/>
    </location>
</feature>
<feature type="domain" description="EamA" evidence="2">
    <location>
        <begin position="156"/>
        <end position="289"/>
    </location>
</feature>
<feature type="domain" description="EamA" evidence="2">
    <location>
        <begin position="14"/>
        <end position="144"/>
    </location>
</feature>
<feature type="transmembrane region" description="Helical" evidence="1">
    <location>
        <begin position="12"/>
        <end position="31"/>
    </location>
</feature>
<dbReference type="EMBL" id="FSQZ01000001">
    <property type="protein sequence ID" value="SIN67322.1"/>
    <property type="molecule type" value="Genomic_DNA"/>
</dbReference>
<dbReference type="PANTHER" id="PTHR22911">
    <property type="entry name" value="ACYL-MALONYL CONDENSING ENZYME-RELATED"/>
    <property type="match status" value="1"/>
</dbReference>